<reference evidence="1 2" key="1">
    <citation type="submission" date="2021-06" db="EMBL/GenBank/DDBJ databases">
        <title>Caerostris extrusa draft genome.</title>
        <authorList>
            <person name="Kono N."/>
            <person name="Arakawa K."/>
        </authorList>
    </citation>
    <scope>NUCLEOTIDE SEQUENCE [LARGE SCALE GENOMIC DNA]</scope>
</reference>
<evidence type="ECO:0000313" key="1">
    <source>
        <dbReference type="EMBL" id="GIX90147.1"/>
    </source>
</evidence>
<dbReference type="Proteomes" id="UP001054945">
    <property type="component" value="Unassembled WGS sequence"/>
</dbReference>
<dbReference type="AlphaFoldDB" id="A0AAV4P4R3"/>
<gene>
    <name evidence="1" type="ORF">CEXT_410641</name>
</gene>
<evidence type="ECO:0000313" key="2">
    <source>
        <dbReference type="Proteomes" id="UP001054945"/>
    </source>
</evidence>
<proteinExistence type="predicted"/>
<organism evidence="1 2">
    <name type="scientific">Caerostris extrusa</name>
    <name type="common">Bark spider</name>
    <name type="synonym">Caerostris bankana</name>
    <dbReference type="NCBI Taxonomy" id="172846"/>
    <lineage>
        <taxon>Eukaryota</taxon>
        <taxon>Metazoa</taxon>
        <taxon>Ecdysozoa</taxon>
        <taxon>Arthropoda</taxon>
        <taxon>Chelicerata</taxon>
        <taxon>Arachnida</taxon>
        <taxon>Araneae</taxon>
        <taxon>Araneomorphae</taxon>
        <taxon>Entelegynae</taxon>
        <taxon>Araneoidea</taxon>
        <taxon>Araneidae</taxon>
        <taxon>Caerostris</taxon>
    </lineage>
</organism>
<name>A0AAV4P4R3_CAEEX</name>
<comment type="caution">
    <text evidence="1">The sequence shown here is derived from an EMBL/GenBank/DDBJ whole genome shotgun (WGS) entry which is preliminary data.</text>
</comment>
<protein>
    <submittedName>
        <fullName evidence="1">Uncharacterized protein</fullName>
    </submittedName>
</protein>
<accession>A0AAV4P4R3</accession>
<sequence length="94" mass="10915">MASSPVIKNNTQVFFLAATNSKTNLTTNSIVIQSSFPTPLGYVFDDFARDHNSWCYALEELHEPHTSCLNRLKKRPVKEFARKLIHCREALRWY</sequence>
<dbReference type="EMBL" id="BPLR01021478">
    <property type="protein sequence ID" value="GIX90147.1"/>
    <property type="molecule type" value="Genomic_DNA"/>
</dbReference>
<keyword evidence="2" id="KW-1185">Reference proteome</keyword>